<dbReference type="EMBL" id="JBAMMX010000017">
    <property type="protein sequence ID" value="KAK6924430.1"/>
    <property type="molecule type" value="Genomic_DNA"/>
</dbReference>
<keyword evidence="1" id="KW-0732">Signal</keyword>
<dbReference type="InterPro" id="IPR025733">
    <property type="entry name" value="PAPs_C"/>
</dbReference>
<gene>
    <name evidence="4" type="ORF">RJ641_010630</name>
</gene>
<feature type="domain" description="Purple acid phosphatase N-terminal" evidence="3">
    <location>
        <begin position="1"/>
        <end position="70"/>
    </location>
</feature>
<sequence length="179" mass="20486">VHITQGDHVGRSVIVSWVTPMAQHPDTVRYWAAEGKDKHKHITHSMITTYRYFNYSSGYIHHATIKRLEERISNVRYNITNGLSTPVKNASAPVYITIGDGGNIEGIANSFTEPQPDYSAYREASFGHGILEIKNRTHAQFTWHRNQDNEAVASDSVWFYNRFWYPEDDSNSGILKGRE</sequence>
<accession>A0AAN8UYQ1</accession>
<dbReference type="PANTHER" id="PTHR22953:SF120">
    <property type="entry name" value="PURPLE ACID PHOSPHATASE 11-RELATED"/>
    <property type="match status" value="1"/>
</dbReference>
<dbReference type="Pfam" id="PF14008">
    <property type="entry name" value="Metallophos_C"/>
    <property type="match status" value="1"/>
</dbReference>
<evidence type="ECO:0000313" key="5">
    <source>
        <dbReference type="Proteomes" id="UP001370490"/>
    </source>
</evidence>
<evidence type="ECO:0000259" key="2">
    <source>
        <dbReference type="Pfam" id="PF14008"/>
    </source>
</evidence>
<dbReference type="InterPro" id="IPR029052">
    <property type="entry name" value="Metallo-depent_PP-like"/>
</dbReference>
<dbReference type="InterPro" id="IPR008963">
    <property type="entry name" value="Purple_acid_Pase-like_N"/>
</dbReference>
<dbReference type="InterPro" id="IPR039331">
    <property type="entry name" value="PAPs-like"/>
</dbReference>
<evidence type="ECO:0000313" key="4">
    <source>
        <dbReference type="EMBL" id="KAK6924430.1"/>
    </source>
</evidence>
<dbReference type="GO" id="GO:0046872">
    <property type="term" value="F:metal ion binding"/>
    <property type="evidence" value="ECO:0007669"/>
    <property type="project" value="InterPro"/>
</dbReference>
<keyword evidence="5" id="KW-1185">Reference proteome</keyword>
<name>A0AAN8UYQ1_9MAGN</name>
<dbReference type="Pfam" id="PF16656">
    <property type="entry name" value="Pur_ac_phosph_N"/>
    <property type="match status" value="1"/>
</dbReference>
<reference evidence="4 5" key="1">
    <citation type="submission" date="2023-12" db="EMBL/GenBank/DDBJ databases">
        <title>A high-quality genome assembly for Dillenia turbinata (Dilleniales).</title>
        <authorList>
            <person name="Chanderbali A."/>
        </authorList>
    </citation>
    <scope>NUCLEOTIDE SEQUENCE [LARGE SCALE GENOMIC DNA]</scope>
    <source>
        <strain evidence="4">LSX21</strain>
        <tissue evidence="4">Leaf</tissue>
    </source>
</reference>
<dbReference type="Gene3D" id="3.60.21.10">
    <property type="match status" value="1"/>
</dbReference>
<dbReference type="SUPFAM" id="SSF49363">
    <property type="entry name" value="Purple acid phosphatase, N-terminal domain"/>
    <property type="match status" value="1"/>
</dbReference>
<dbReference type="PANTHER" id="PTHR22953">
    <property type="entry name" value="ACID PHOSPHATASE RELATED"/>
    <property type="match status" value="1"/>
</dbReference>
<dbReference type="AlphaFoldDB" id="A0AAN8UYQ1"/>
<dbReference type="Proteomes" id="UP001370490">
    <property type="component" value="Unassembled WGS sequence"/>
</dbReference>
<protein>
    <submittedName>
        <fullName evidence="4">Iron/zinc purple acid phosphatase-like C-terminal domain</fullName>
    </submittedName>
</protein>
<evidence type="ECO:0000259" key="3">
    <source>
        <dbReference type="Pfam" id="PF16656"/>
    </source>
</evidence>
<organism evidence="4 5">
    <name type="scientific">Dillenia turbinata</name>
    <dbReference type="NCBI Taxonomy" id="194707"/>
    <lineage>
        <taxon>Eukaryota</taxon>
        <taxon>Viridiplantae</taxon>
        <taxon>Streptophyta</taxon>
        <taxon>Embryophyta</taxon>
        <taxon>Tracheophyta</taxon>
        <taxon>Spermatophyta</taxon>
        <taxon>Magnoliopsida</taxon>
        <taxon>eudicotyledons</taxon>
        <taxon>Gunneridae</taxon>
        <taxon>Pentapetalae</taxon>
        <taxon>Dilleniales</taxon>
        <taxon>Dilleniaceae</taxon>
        <taxon>Dillenia</taxon>
    </lineage>
</organism>
<evidence type="ECO:0000256" key="1">
    <source>
        <dbReference type="ARBA" id="ARBA00022729"/>
    </source>
</evidence>
<feature type="domain" description="Purple acid phosphatase C-terminal" evidence="2">
    <location>
        <begin position="92"/>
        <end position="151"/>
    </location>
</feature>
<dbReference type="InterPro" id="IPR015914">
    <property type="entry name" value="PAPs_N"/>
</dbReference>
<comment type="caution">
    <text evidence="4">The sequence shown here is derived from an EMBL/GenBank/DDBJ whole genome shotgun (WGS) entry which is preliminary data.</text>
</comment>
<proteinExistence type="predicted"/>
<dbReference type="SUPFAM" id="SSF56300">
    <property type="entry name" value="Metallo-dependent phosphatases"/>
    <property type="match status" value="1"/>
</dbReference>
<feature type="non-terminal residue" evidence="4">
    <location>
        <position position="1"/>
    </location>
</feature>
<dbReference type="GO" id="GO:0003993">
    <property type="term" value="F:acid phosphatase activity"/>
    <property type="evidence" value="ECO:0007669"/>
    <property type="project" value="InterPro"/>
</dbReference>